<dbReference type="EMBL" id="ON646309">
    <property type="protein sequence ID" value="UZE89825.1"/>
    <property type="molecule type" value="mRNA"/>
</dbReference>
<dbReference type="Pfam" id="PF00067">
    <property type="entry name" value="p450"/>
    <property type="match status" value="1"/>
</dbReference>
<dbReference type="Gene3D" id="1.10.630.10">
    <property type="entry name" value="Cytochrome P450"/>
    <property type="match status" value="1"/>
</dbReference>
<comment type="similarity">
    <text evidence="2 9">Belongs to the cytochrome P450 family.</text>
</comment>
<comment type="cofactor">
    <cofactor evidence="1 8">
        <name>heme</name>
        <dbReference type="ChEBI" id="CHEBI:30413"/>
    </cofactor>
</comment>
<dbReference type="PROSITE" id="PS00086">
    <property type="entry name" value="CYTOCHROME_P450"/>
    <property type="match status" value="1"/>
</dbReference>
<dbReference type="PANTHER" id="PTHR24291:SF187">
    <property type="entry name" value="CYTOCHROME P450 4AE1-RELATED"/>
    <property type="match status" value="1"/>
</dbReference>
<accession>A0A9E7YCF1</accession>
<evidence type="ECO:0000256" key="7">
    <source>
        <dbReference type="ARBA" id="ARBA00023033"/>
    </source>
</evidence>
<evidence type="ECO:0000256" key="4">
    <source>
        <dbReference type="ARBA" id="ARBA00022723"/>
    </source>
</evidence>
<dbReference type="SUPFAM" id="SSF48264">
    <property type="entry name" value="Cytochrome P450"/>
    <property type="match status" value="1"/>
</dbReference>
<keyword evidence="6 8" id="KW-0408">Iron</keyword>
<protein>
    <submittedName>
        <fullName evidence="10">Cytochrome P450 CYP4XE1</fullName>
    </submittedName>
</protein>
<evidence type="ECO:0000313" key="10">
    <source>
        <dbReference type="EMBL" id="UZE89825.1"/>
    </source>
</evidence>
<dbReference type="CDD" id="cd20628">
    <property type="entry name" value="CYP4"/>
    <property type="match status" value="1"/>
</dbReference>
<evidence type="ECO:0000256" key="2">
    <source>
        <dbReference type="ARBA" id="ARBA00010617"/>
    </source>
</evidence>
<organism evidence="10">
    <name type="scientific">Chrysoperla zastrowi sillemi</name>
    <dbReference type="NCBI Taxonomy" id="482137"/>
    <lineage>
        <taxon>Eukaryota</taxon>
        <taxon>Metazoa</taxon>
        <taxon>Ecdysozoa</taxon>
        <taxon>Arthropoda</taxon>
        <taxon>Hexapoda</taxon>
        <taxon>Insecta</taxon>
        <taxon>Pterygota</taxon>
        <taxon>Neoptera</taxon>
        <taxon>Endopterygota</taxon>
        <taxon>Neuroptera</taxon>
        <taxon>Hemerobiiformia</taxon>
        <taxon>Chrysopidae</taxon>
        <taxon>Chrysopinae</taxon>
        <taxon>Chrysoperla</taxon>
    </lineage>
</organism>
<evidence type="ECO:0000256" key="6">
    <source>
        <dbReference type="ARBA" id="ARBA00023004"/>
    </source>
</evidence>
<evidence type="ECO:0000256" key="3">
    <source>
        <dbReference type="ARBA" id="ARBA00022617"/>
    </source>
</evidence>
<keyword evidence="4 8" id="KW-0479">Metal-binding</keyword>
<dbReference type="PANTHER" id="PTHR24291">
    <property type="entry name" value="CYTOCHROME P450 FAMILY 4"/>
    <property type="match status" value="1"/>
</dbReference>
<evidence type="ECO:0000256" key="1">
    <source>
        <dbReference type="ARBA" id="ARBA00001971"/>
    </source>
</evidence>
<keyword evidence="7 9" id="KW-0503">Monooxygenase</keyword>
<dbReference type="GO" id="GO:0016705">
    <property type="term" value="F:oxidoreductase activity, acting on paired donors, with incorporation or reduction of molecular oxygen"/>
    <property type="evidence" value="ECO:0007669"/>
    <property type="project" value="InterPro"/>
</dbReference>
<dbReference type="InterPro" id="IPR001128">
    <property type="entry name" value="Cyt_P450"/>
</dbReference>
<reference evidence="10" key="1">
    <citation type="journal article" date="2022" name="Insects">
        <title>Comparative Transcriptome Analysis to Reveal Differentially Expressed cytochrome P450 in Response to Imidacloprid in the Aphid Lion, Chrysoperla zastrowi sillemi (Esben-Petersen).</title>
        <authorList>
            <person name="Pathak J."/>
            <person name="Ramasamy G.G."/>
            <person name="Agrawal A."/>
            <person name="Srivastava S."/>
            <person name="Basavaarya B.R."/>
            <person name="Muthugounder M."/>
            <person name="Muniyappa V.K."/>
            <person name="Maria P."/>
            <person name="Rai A."/>
            <person name="Venkatesan T."/>
        </authorList>
    </citation>
    <scope>NUCLEOTIDE SEQUENCE</scope>
</reference>
<dbReference type="InterPro" id="IPR036396">
    <property type="entry name" value="Cyt_P450_sf"/>
</dbReference>
<dbReference type="InterPro" id="IPR002401">
    <property type="entry name" value="Cyt_P450_E_grp-I"/>
</dbReference>
<keyword evidence="5 9" id="KW-0560">Oxidoreductase</keyword>
<dbReference type="PRINTS" id="PR00463">
    <property type="entry name" value="EP450I"/>
</dbReference>
<dbReference type="GO" id="GO:0020037">
    <property type="term" value="F:heme binding"/>
    <property type="evidence" value="ECO:0007669"/>
    <property type="project" value="InterPro"/>
</dbReference>
<dbReference type="AlphaFoldDB" id="A0A9E7YCF1"/>
<sequence length="513" mass="58697">MLWLIIQICVTLFIGLLVVLYLQQLQKSKKILLPSPPLIPLLGHALEFGSTAQDIHNNILRLVSTYGKLFTIWVGPFNQYCIISDSDVTNKILSSTKLIEKSGDYDLIKPWLGDGLLISKGTKWFKRRKMLTPAFHFTILEQSINTFTEASDRFIENLKKHVNGDTFDVYPYVTLLGLDIICKTAMGIDLNVQTQPDSEYVTAVRDMCRIIFERVFSAVQQSDFIFYNLTANGKTFKNGLSILHSMTNKVIEERRQLLINDIKNNEVKDNGPEKTKDDISFGEKKEKMVFMDVLLKSTVDGKPLTNSDIQEEVDTFMFEGHDTVSSGISFTLYLLANHPEIQTRAFEEVRDICGDNLNDQPSLSDLNKMPYLEAIIKESMRLYPPVPVILRNLSEDLKLDNCVLPKHTRATIVIYCIHRNPEYFSDPESFKPERFLEETQNKNYFSYVPFSAGSRNCIGQKFAMYEMKSTLSKVLRHYELCSAGPEFDLKLAMAVILKSLNGVNIKVRPRIYK</sequence>
<evidence type="ECO:0000256" key="5">
    <source>
        <dbReference type="ARBA" id="ARBA00023002"/>
    </source>
</evidence>
<dbReference type="GO" id="GO:0004497">
    <property type="term" value="F:monooxygenase activity"/>
    <property type="evidence" value="ECO:0007669"/>
    <property type="project" value="UniProtKB-KW"/>
</dbReference>
<dbReference type="GO" id="GO:0005506">
    <property type="term" value="F:iron ion binding"/>
    <property type="evidence" value="ECO:0007669"/>
    <property type="project" value="InterPro"/>
</dbReference>
<name>A0A9E7YCF1_9NEOP</name>
<evidence type="ECO:0000256" key="8">
    <source>
        <dbReference type="PIRSR" id="PIRSR602401-1"/>
    </source>
</evidence>
<proteinExistence type="evidence at transcript level"/>
<keyword evidence="3 8" id="KW-0349">Heme</keyword>
<reference evidence="10" key="2">
    <citation type="submission" date="2022-05" db="EMBL/GenBank/DDBJ databases">
        <authorList>
            <person name="Pathak J."/>
            <person name="Thiruvengadam V."/>
            <person name="Gracy G.R."/>
        </authorList>
    </citation>
    <scope>NUCLEOTIDE SEQUENCE</scope>
</reference>
<dbReference type="InterPro" id="IPR050196">
    <property type="entry name" value="Cytochrome_P450_Monoox"/>
</dbReference>
<feature type="binding site" description="axial binding residue" evidence="8">
    <location>
        <position position="457"/>
    </location>
    <ligand>
        <name>heme</name>
        <dbReference type="ChEBI" id="CHEBI:30413"/>
    </ligand>
    <ligandPart>
        <name>Fe</name>
        <dbReference type="ChEBI" id="CHEBI:18248"/>
    </ligandPart>
</feature>
<dbReference type="PRINTS" id="PR00385">
    <property type="entry name" value="P450"/>
</dbReference>
<dbReference type="InterPro" id="IPR017972">
    <property type="entry name" value="Cyt_P450_CS"/>
</dbReference>
<evidence type="ECO:0000256" key="9">
    <source>
        <dbReference type="RuleBase" id="RU000461"/>
    </source>
</evidence>